<dbReference type="PANTHER" id="PTHR38445">
    <property type="entry name" value="HTH-TYPE TRANSCRIPTIONAL REPRESSOR YTRA"/>
    <property type="match status" value="1"/>
</dbReference>
<dbReference type="Proteomes" id="UP000440004">
    <property type="component" value="Unassembled WGS sequence"/>
</dbReference>
<sequence length="126" mass="14104">MILNIIIVNSAEVPIYEQIMNQIKSAILSGELKEGDVLPSVRGLARDLNVSVITTRKAYEGLEVQGFTINMMGKGSFVAPQDMELLRETRLVEIEKKLTDIIEYAKPVGISREDLKKIIDELGEEE</sequence>
<dbReference type="PANTHER" id="PTHR38445:SF7">
    <property type="entry name" value="GNTR-FAMILY TRANSCRIPTIONAL REGULATOR"/>
    <property type="match status" value="1"/>
</dbReference>
<keyword evidence="1" id="KW-0805">Transcription regulation</keyword>
<comment type="caution">
    <text evidence="5">The sequence shown here is derived from an EMBL/GenBank/DDBJ whole genome shotgun (WGS) entry which is preliminary data.</text>
</comment>
<dbReference type="AlphaFoldDB" id="A0A6A7K4P1"/>
<proteinExistence type="predicted"/>
<protein>
    <submittedName>
        <fullName evidence="5">GntR family transcriptional regulator</fullName>
    </submittedName>
</protein>
<dbReference type="InterPro" id="IPR000524">
    <property type="entry name" value="Tscrpt_reg_HTH_GntR"/>
</dbReference>
<organism evidence="5 6">
    <name type="scientific">Alkalibaculum sporogenes</name>
    <dbReference type="NCBI Taxonomy" id="2655001"/>
    <lineage>
        <taxon>Bacteria</taxon>
        <taxon>Bacillati</taxon>
        <taxon>Bacillota</taxon>
        <taxon>Clostridia</taxon>
        <taxon>Eubacteriales</taxon>
        <taxon>Eubacteriaceae</taxon>
        <taxon>Alkalibaculum</taxon>
    </lineage>
</organism>
<dbReference type="CDD" id="cd07377">
    <property type="entry name" value="WHTH_GntR"/>
    <property type="match status" value="1"/>
</dbReference>
<dbReference type="Pfam" id="PF00392">
    <property type="entry name" value="GntR"/>
    <property type="match status" value="1"/>
</dbReference>
<reference evidence="5 6" key="1">
    <citation type="submission" date="2019-10" db="EMBL/GenBank/DDBJ databases">
        <title>Alkalibaculum tamaniensis sp.nov., a new alkaliphilic acetogen, isolated on methoxylated aromatics from a mud volcano.</title>
        <authorList>
            <person name="Khomyakova M.A."/>
            <person name="Merkel A.Y."/>
            <person name="Bonch-Osmolovskaya E.A."/>
            <person name="Slobodkin A.I."/>
        </authorList>
    </citation>
    <scope>NUCLEOTIDE SEQUENCE [LARGE SCALE GENOMIC DNA]</scope>
    <source>
        <strain evidence="5 6">M08DMB</strain>
    </source>
</reference>
<dbReference type="PROSITE" id="PS50949">
    <property type="entry name" value="HTH_GNTR"/>
    <property type="match status" value="1"/>
</dbReference>
<evidence type="ECO:0000313" key="6">
    <source>
        <dbReference type="Proteomes" id="UP000440004"/>
    </source>
</evidence>
<dbReference type="InterPro" id="IPR036390">
    <property type="entry name" value="WH_DNA-bd_sf"/>
</dbReference>
<keyword evidence="3" id="KW-0804">Transcription</keyword>
<keyword evidence="6" id="KW-1185">Reference proteome</keyword>
<feature type="domain" description="HTH gntR-type" evidence="4">
    <location>
        <begin position="13"/>
        <end position="81"/>
    </location>
</feature>
<dbReference type="GO" id="GO:0003677">
    <property type="term" value="F:DNA binding"/>
    <property type="evidence" value="ECO:0007669"/>
    <property type="project" value="UniProtKB-KW"/>
</dbReference>
<dbReference type="GO" id="GO:0003700">
    <property type="term" value="F:DNA-binding transcription factor activity"/>
    <property type="evidence" value="ECO:0007669"/>
    <property type="project" value="InterPro"/>
</dbReference>
<dbReference type="SUPFAM" id="SSF46785">
    <property type="entry name" value="Winged helix' DNA-binding domain"/>
    <property type="match status" value="1"/>
</dbReference>
<evidence type="ECO:0000313" key="5">
    <source>
        <dbReference type="EMBL" id="MPW24227.1"/>
    </source>
</evidence>
<evidence type="ECO:0000256" key="3">
    <source>
        <dbReference type="ARBA" id="ARBA00023163"/>
    </source>
</evidence>
<gene>
    <name evidence="5" type="ORF">GC105_00245</name>
</gene>
<keyword evidence="2" id="KW-0238">DNA-binding</keyword>
<dbReference type="SMART" id="SM00345">
    <property type="entry name" value="HTH_GNTR"/>
    <property type="match status" value="1"/>
</dbReference>
<name>A0A6A7K4P1_9FIRM</name>
<dbReference type="Gene3D" id="1.10.10.10">
    <property type="entry name" value="Winged helix-like DNA-binding domain superfamily/Winged helix DNA-binding domain"/>
    <property type="match status" value="1"/>
</dbReference>
<accession>A0A6A7K4P1</accession>
<dbReference type="EMBL" id="WHNX01000001">
    <property type="protein sequence ID" value="MPW24227.1"/>
    <property type="molecule type" value="Genomic_DNA"/>
</dbReference>
<dbReference type="InterPro" id="IPR036388">
    <property type="entry name" value="WH-like_DNA-bd_sf"/>
</dbReference>
<evidence type="ECO:0000256" key="1">
    <source>
        <dbReference type="ARBA" id="ARBA00023015"/>
    </source>
</evidence>
<evidence type="ECO:0000259" key="4">
    <source>
        <dbReference type="PROSITE" id="PS50949"/>
    </source>
</evidence>
<evidence type="ECO:0000256" key="2">
    <source>
        <dbReference type="ARBA" id="ARBA00023125"/>
    </source>
</evidence>